<dbReference type="Pfam" id="PF06707">
    <property type="entry name" value="DUF1194"/>
    <property type="match status" value="1"/>
</dbReference>
<evidence type="ECO:0000313" key="3">
    <source>
        <dbReference type="Proteomes" id="UP000254701"/>
    </source>
</evidence>
<dbReference type="InterPro" id="IPR010607">
    <property type="entry name" value="DUF1194"/>
</dbReference>
<protein>
    <submittedName>
        <fullName evidence="2">Protein of uncharacterized function (DUF1194)</fullName>
    </submittedName>
</protein>
<feature type="chain" id="PRO_5017070634" evidence="1">
    <location>
        <begin position="43"/>
        <end position="264"/>
    </location>
</feature>
<keyword evidence="1" id="KW-0732">Signal</keyword>
<feature type="signal peptide" evidence="1">
    <location>
        <begin position="1"/>
        <end position="42"/>
    </location>
</feature>
<dbReference type="OrthoDB" id="9792179at2"/>
<dbReference type="Proteomes" id="UP000254701">
    <property type="component" value="Unassembled WGS sequence"/>
</dbReference>
<gene>
    <name evidence="2" type="ORF">NCTC10684_03989</name>
</gene>
<proteinExistence type="predicted"/>
<dbReference type="AlphaFoldDB" id="A0A380WPF9"/>
<evidence type="ECO:0000256" key="1">
    <source>
        <dbReference type="SAM" id="SignalP"/>
    </source>
</evidence>
<accession>A0A380WPF9</accession>
<organism evidence="2 3">
    <name type="scientific">Aminobacter aminovorans</name>
    <name type="common">Chelatobacter heintzii</name>
    <dbReference type="NCBI Taxonomy" id="83263"/>
    <lineage>
        <taxon>Bacteria</taxon>
        <taxon>Pseudomonadati</taxon>
        <taxon>Pseudomonadota</taxon>
        <taxon>Alphaproteobacteria</taxon>
        <taxon>Hyphomicrobiales</taxon>
        <taxon>Phyllobacteriaceae</taxon>
        <taxon>Aminobacter</taxon>
    </lineage>
</organism>
<dbReference type="EMBL" id="UFSM01000001">
    <property type="protein sequence ID" value="SUU90731.1"/>
    <property type="molecule type" value="Genomic_DNA"/>
</dbReference>
<evidence type="ECO:0000313" key="2">
    <source>
        <dbReference type="EMBL" id="SUU90731.1"/>
    </source>
</evidence>
<sequence>MGVDGFRPAGVVAVPVAAANALGRSVAILAGMTLAWAPPAHATDVDTAIVFAVDVSASIDPSTAVLQRDGHAAAISSPEVVATIARSRSGCIAITYVEWSSQGQMRLVVPWTSVCGGADAQAVASGIRNEGDRGYGCHTYCATSISFAIDLGVLLLESYPGHAARKIIDISANGTNNDGVPVEESRLRAIANGCTINAIALPEVIRGIPRDLTRYFADSVIGGPNAFVMPLSTARDYALALRWKMVREISQSISSPGDTMLAHR</sequence>
<reference evidence="2 3" key="1">
    <citation type="submission" date="2018-06" db="EMBL/GenBank/DDBJ databases">
        <authorList>
            <consortium name="Pathogen Informatics"/>
            <person name="Doyle S."/>
        </authorList>
    </citation>
    <scope>NUCLEOTIDE SEQUENCE [LARGE SCALE GENOMIC DNA]</scope>
    <source>
        <strain evidence="2 3">NCTC10684</strain>
    </source>
</reference>
<name>A0A380WPF9_AMIAI</name>
<dbReference type="SUPFAM" id="SSF53300">
    <property type="entry name" value="vWA-like"/>
    <property type="match status" value="1"/>
</dbReference>
<dbReference type="InterPro" id="IPR036465">
    <property type="entry name" value="vWFA_dom_sf"/>
</dbReference>